<dbReference type="GeneID" id="300198862"/>
<gene>
    <name evidence="2" type="ORF">vir249_00034</name>
</gene>
<evidence type="ECO:0000313" key="3">
    <source>
        <dbReference type="Proteomes" id="UP001303695"/>
    </source>
</evidence>
<keyword evidence="1" id="KW-0812">Transmembrane</keyword>
<keyword evidence="1" id="KW-0472">Membrane</keyword>
<sequence>MFKNMNIGDLIVIGLILGFVVILIYAGYYELNLKMQIANTLQLQGMDWWFYMLH</sequence>
<keyword evidence="3" id="KW-1185">Reference proteome</keyword>
<reference evidence="2 3" key="1">
    <citation type="journal article" date="2023" name="Nat. Microbiol.">
        <title>A compendium of viruses from methanogenic archaea reveals their diversity and adaptations to the gut environment.</title>
        <authorList>
            <person name="Medvedeva S."/>
            <person name="Borrel G."/>
            <person name="Krupovic M."/>
            <person name="Gribaldo S."/>
        </authorList>
    </citation>
    <scope>NUCLEOTIDE SEQUENCE [LARGE SCALE GENOMIC DNA]</scope>
</reference>
<dbReference type="RefSeq" id="YP_013605259.1">
    <property type="nucleotide sequence ID" value="NC_133254.1"/>
</dbReference>
<dbReference type="Proteomes" id="UP001303695">
    <property type="component" value="Segment"/>
</dbReference>
<proteinExistence type="predicted"/>
<keyword evidence="1" id="KW-1133">Transmembrane helix</keyword>
<feature type="transmembrane region" description="Helical" evidence="1">
    <location>
        <begin position="7"/>
        <end position="28"/>
    </location>
</feature>
<dbReference type="EMBL" id="BK063678">
    <property type="protein sequence ID" value="DBA35479.1"/>
    <property type="molecule type" value="Genomic_DNA"/>
</dbReference>
<evidence type="ECO:0000256" key="1">
    <source>
        <dbReference type="SAM" id="Phobius"/>
    </source>
</evidence>
<evidence type="ECO:0000313" key="2">
    <source>
        <dbReference type="EMBL" id="DBA35479.1"/>
    </source>
</evidence>
<organism evidence="2 3">
    <name type="scientific">Caudoviricetes sp. vir249</name>
    <dbReference type="NCBI Taxonomy" id="3068355"/>
    <lineage>
        <taxon>Viruses</taxon>
        <taxon>Duplodnaviria</taxon>
        <taxon>Heunggongvirae</taxon>
        <taxon>Uroviricota</taxon>
        <taxon>Caudoviricetes</taxon>
    </lineage>
</organism>
<name>A0AA86YFB1_9CAUD</name>
<protein>
    <submittedName>
        <fullName evidence="2">Uncharacterized protein</fullName>
    </submittedName>
</protein>
<accession>A0AA86YFB1</accession>